<name>A0ABQ8TL99_PERAM</name>
<protein>
    <recommendedName>
        <fullName evidence="4">Reverse transcriptase domain-containing protein</fullName>
    </recommendedName>
</protein>
<comment type="caution">
    <text evidence="2">The sequence shown here is derived from an EMBL/GenBank/DDBJ whole genome shotgun (WGS) entry which is preliminary data.</text>
</comment>
<accession>A0ABQ8TL99</accession>
<evidence type="ECO:0000313" key="3">
    <source>
        <dbReference type="Proteomes" id="UP001148838"/>
    </source>
</evidence>
<sequence>MSDSMLVCGKNCKQWTMKSPKKLFADSSKTSSNCVQARYKPFQLCRSSVYLHGPSVPPCVRFGRDARLYVGVRSCTSDVQYRRYAQSMFVDYGEVREEGRGRMKIISMLVAEGHSCQEYISHHDVVIWRVAVNILNKQSRTADEGWSSSLGVGRRANNHHRKKKQLVTKPQNKPRNGTHSLAYSRVRIGQFLSDAFPIHCGLKQGDALSPLLFNFALEYAIRNVQDNREGLELNRLHQLLVYADEVNMLGENPQTIRENTALLLKASKEVWK</sequence>
<dbReference type="Proteomes" id="UP001148838">
    <property type="component" value="Unassembled WGS sequence"/>
</dbReference>
<reference evidence="2 3" key="1">
    <citation type="journal article" date="2022" name="Allergy">
        <title>Genome assembly and annotation of Periplaneta americana reveal a comprehensive cockroach allergen profile.</title>
        <authorList>
            <person name="Wang L."/>
            <person name="Xiong Q."/>
            <person name="Saelim N."/>
            <person name="Wang L."/>
            <person name="Nong W."/>
            <person name="Wan A.T."/>
            <person name="Shi M."/>
            <person name="Liu X."/>
            <person name="Cao Q."/>
            <person name="Hui J.H.L."/>
            <person name="Sookrung N."/>
            <person name="Leung T.F."/>
            <person name="Tungtrongchitr A."/>
            <person name="Tsui S.K.W."/>
        </authorList>
    </citation>
    <scope>NUCLEOTIDE SEQUENCE [LARGE SCALE GENOMIC DNA]</scope>
    <source>
        <strain evidence="2">PWHHKU_190912</strain>
    </source>
</reference>
<dbReference type="EMBL" id="JAJSOF020000005">
    <property type="protein sequence ID" value="KAJ4447282.1"/>
    <property type="molecule type" value="Genomic_DNA"/>
</dbReference>
<evidence type="ECO:0000256" key="1">
    <source>
        <dbReference type="SAM" id="MobiDB-lite"/>
    </source>
</evidence>
<feature type="compositionally biased region" description="Polar residues" evidence="1">
    <location>
        <begin position="168"/>
        <end position="178"/>
    </location>
</feature>
<feature type="compositionally biased region" description="Basic residues" evidence="1">
    <location>
        <begin position="156"/>
        <end position="166"/>
    </location>
</feature>
<proteinExistence type="predicted"/>
<evidence type="ECO:0000313" key="2">
    <source>
        <dbReference type="EMBL" id="KAJ4447282.1"/>
    </source>
</evidence>
<feature type="region of interest" description="Disordered" evidence="1">
    <location>
        <begin position="144"/>
        <end position="178"/>
    </location>
</feature>
<organism evidence="2 3">
    <name type="scientific">Periplaneta americana</name>
    <name type="common">American cockroach</name>
    <name type="synonym">Blatta americana</name>
    <dbReference type="NCBI Taxonomy" id="6978"/>
    <lineage>
        <taxon>Eukaryota</taxon>
        <taxon>Metazoa</taxon>
        <taxon>Ecdysozoa</taxon>
        <taxon>Arthropoda</taxon>
        <taxon>Hexapoda</taxon>
        <taxon>Insecta</taxon>
        <taxon>Pterygota</taxon>
        <taxon>Neoptera</taxon>
        <taxon>Polyneoptera</taxon>
        <taxon>Dictyoptera</taxon>
        <taxon>Blattodea</taxon>
        <taxon>Blattoidea</taxon>
        <taxon>Blattidae</taxon>
        <taxon>Blattinae</taxon>
        <taxon>Periplaneta</taxon>
    </lineage>
</organism>
<evidence type="ECO:0008006" key="4">
    <source>
        <dbReference type="Google" id="ProtNLM"/>
    </source>
</evidence>
<keyword evidence="3" id="KW-1185">Reference proteome</keyword>
<gene>
    <name evidence="2" type="ORF">ANN_09286</name>
</gene>